<evidence type="ECO:0000313" key="4">
    <source>
        <dbReference type="Proteomes" id="UP001178507"/>
    </source>
</evidence>
<feature type="region of interest" description="Disordered" evidence="1">
    <location>
        <begin position="280"/>
        <end position="380"/>
    </location>
</feature>
<keyword evidence="4" id="KW-1185">Reference proteome</keyword>
<feature type="compositionally biased region" description="Low complexity" evidence="1">
    <location>
        <begin position="342"/>
        <end position="358"/>
    </location>
</feature>
<evidence type="ECO:0000256" key="1">
    <source>
        <dbReference type="SAM" id="MobiDB-lite"/>
    </source>
</evidence>
<feature type="domain" description="CFA20" evidence="2">
    <location>
        <begin position="9"/>
        <end position="166"/>
    </location>
</feature>
<organism evidence="3 4">
    <name type="scientific">Effrenium voratum</name>
    <dbReference type="NCBI Taxonomy" id="2562239"/>
    <lineage>
        <taxon>Eukaryota</taxon>
        <taxon>Sar</taxon>
        <taxon>Alveolata</taxon>
        <taxon>Dinophyceae</taxon>
        <taxon>Suessiales</taxon>
        <taxon>Symbiodiniaceae</taxon>
        <taxon>Effrenium</taxon>
    </lineage>
</organism>
<dbReference type="InterPro" id="IPR040441">
    <property type="entry name" value="CFA20/CFAP20DC"/>
</dbReference>
<feature type="compositionally biased region" description="Low complexity" evidence="1">
    <location>
        <begin position="285"/>
        <end position="296"/>
    </location>
</feature>
<feature type="region of interest" description="Disordered" evidence="1">
    <location>
        <begin position="636"/>
        <end position="672"/>
    </location>
</feature>
<evidence type="ECO:0000313" key="3">
    <source>
        <dbReference type="EMBL" id="CAJ1402638.1"/>
    </source>
</evidence>
<evidence type="ECO:0000259" key="2">
    <source>
        <dbReference type="Pfam" id="PF05018"/>
    </source>
</evidence>
<dbReference type="AlphaFoldDB" id="A0AA36NHP5"/>
<proteinExistence type="predicted"/>
<feature type="compositionally biased region" description="Acidic residues" evidence="1">
    <location>
        <begin position="576"/>
        <end position="588"/>
    </location>
</feature>
<reference evidence="3" key="1">
    <citation type="submission" date="2023-08" db="EMBL/GenBank/DDBJ databases">
        <authorList>
            <person name="Chen Y."/>
            <person name="Shah S."/>
            <person name="Dougan E. K."/>
            <person name="Thang M."/>
            <person name="Chan C."/>
        </authorList>
    </citation>
    <scope>NUCLEOTIDE SEQUENCE</scope>
</reference>
<feature type="region of interest" description="Disordered" evidence="1">
    <location>
        <begin position="560"/>
        <end position="621"/>
    </location>
</feature>
<sequence>MCDVTQGSSLELLSSNQSAALQWKVHQGVQRVYDKALRSFVYQLPANGSQAVMQLPRDGKDLGLVQPFLVFQLFLPQNGNRPFSVEVAITDTTSTRRWLLLGAASQEAQTNIRHARLPLLGLARGSWFNLCLDLHSLVDGAFGQVVKSVDGIVIHPECRLRKIFTLRSLPGPEVPKCLPEADCPHDDRRAGGHLPDFCAGVESMHVMSAEQVPNLCNGQATGERELPKPQPPAEERAQLQDFAAMPEAACTRRPRRDTAELPDACGTKKLSTAVTIDTKAKAPRAKAAPAPGSAGACYGRRPTSKQKRVENAACQSKARGSPTARKLRPLPLEIRKEDFGNSRGASQPSSSGSTSVGSRRGRKPSKCKVDEAPESISPSPTAAYKRRLALAMKTLHKTAEIYGAPDAVGHTLRPQAVPRLERASDTQVPPGREAQASLPNPLEPDAAAIVDVPPKAAPVDAWSALSTSVRHGDGPTFAELFRAGRQSLHSGGSTDKILSAEALCQVSVSSKVFGDVLCASDLGSACDTKVKQIQNTVVKESSDVQRSRITARSLPRMSLQESESAYNWDEVPTESVSEEEWLEEEIDAEVSTPEAGSLRPAQEERRIKSMSPARRWRRPRPQPFLHLEKALNTVQPSSAPADADRPLAQLNGGLGEEAPEAEKREAQPEPRCGLSKHLAAQQFVLPWRGEEALTHLRPLKSNVWYM</sequence>
<name>A0AA36NHP5_9DINO</name>
<protein>
    <recommendedName>
        <fullName evidence="2">CFA20 domain-containing protein</fullName>
    </recommendedName>
</protein>
<dbReference type="PANTHER" id="PTHR12458">
    <property type="entry name" value="ORF PROTEIN"/>
    <property type="match status" value="1"/>
</dbReference>
<dbReference type="Pfam" id="PF05018">
    <property type="entry name" value="CFA20_dom"/>
    <property type="match status" value="1"/>
</dbReference>
<dbReference type="InterPro" id="IPR007714">
    <property type="entry name" value="CFA20_dom"/>
</dbReference>
<dbReference type="EMBL" id="CAUJNA010003461">
    <property type="protein sequence ID" value="CAJ1402638.1"/>
    <property type="molecule type" value="Genomic_DNA"/>
</dbReference>
<gene>
    <name evidence="3" type="ORF">EVOR1521_LOCUS25477</name>
</gene>
<comment type="caution">
    <text evidence="3">The sequence shown here is derived from an EMBL/GenBank/DDBJ whole genome shotgun (WGS) entry which is preliminary data.</text>
</comment>
<feature type="region of interest" description="Disordered" evidence="1">
    <location>
        <begin position="421"/>
        <end position="440"/>
    </location>
</feature>
<accession>A0AA36NHP5</accession>
<dbReference type="Proteomes" id="UP001178507">
    <property type="component" value="Unassembled WGS sequence"/>
</dbReference>